<evidence type="ECO:0008006" key="3">
    <source>
        <dbReference type="Google" id="ProtNLM"/>
    </source>
</evidence>
<proteinExistence type="predicted"/>
<keyword evidence="2" id="KW-1185">Reference proteome</keyword>
<reference evidence="2" key="1">
    <citation type="submission" date="2016-10" db="EMBL/GenBank/DDBJ databases">
        <authorList>
            <person name="Varghese N."/>
            <person name="Submissions S."/>
        </authorList>
    </citation>
    <scope>NUCLEOTIDE SEQUENCE [LARGE SCALE GENOMIC DNA]</scope>
    <source>
        <strain evidence="2">IBRC-M 10043</strain>
    </source>
</reference>
<dbReference type="RefSeq" id="WP_139203434.1">
    <property type="nucleotide sequence ID" value="NZ_FOCX01000004.1"/>
</dbReference>
<dbReference type="Pfam" id="PF24336">
    <property type="entry name" value="DUF7504"/>
    <property type="match status" value="1"/>
</dbReference>
<dbReference type="OrthoDB" id="109251at2157"/>
<dbReference type="InterPro" id="IPR055927">
    <property type="entry name" value="DUF7504"/>
</dbReference>
<name>A0A1H8IJH6_9EURY</name>
<evidence type="ECO:0000313" key="2">
    <source>
        <dbReference type="Proteomes" id="UP000198775"/>
    </source>
</evidence>
<dbReference type="EMBL" id="FOCX01000004">
    <property type="protein sequence ID" value="SEN67858.1"/>
    <property type="molecule type" value="Genomic_DNA"/>
</dbReference>
<organism evidence="1 2">
    <name type="scientific">Halorientalis persicus</name>
    <dbReference type="NCBI Taxonomy" id="1367881"/>
    <lineage>
        <taxon>Archaea</taxon>
        <taxon>Methanobacteriati</taxon>
        <taxon>Methanobacteriota</taxon>
        <taxon>Stenosarchaea group</taxon>
        <taxon>Halobacteria</taxon>
        <taxon>Halobacteriales</taxon>
        <taxon>Haloarculaceae</taxon>
        <taxon>Halorientalis</taxon>
    </lineage>
</organism>
<accession>A0A1H8IJH6</accession>
<gene>
    <name evidence="1" type="ORF">SAMN05216388_1004168</name>
</gene>
<dbReference type="Proteomes" id="UP000198775">
    <property type="component" value="Unassembled WGS sequence"/>
</dbReference>
<dbReference type="AlphaFoldDB" id="A0A1H8IJH6"/>
<sequence>MSDINERIGDATTVMFGAPSMSGGADATCVDLLTQDDPGAVSVLWVSFTKPAGACLDRWRSVHDTDPADFGVIVVGETVGGGGGNADIDPQAVQTISNASDLTGIGIKVSEFISGRDEQIAVCFDSLTALLQYVDLETAYEFLHALTGQLYSVGATSHFHIDPNAHDQQTIDTLLSLFDAEVRLGEDETASVRTRNLVG</sequence>
<protein>
    <recommendedName>
        <fullName evidence="3">KaiC protein</fullName>
    </recommendedName>
</protein>
<evidence type="ECO:0000313" key="1">
    <source>
        <dbReference type="EMBL" id="SEN67858.1"/>
    </source>
</evidence>